<dbReference type="EMBL" id="KZ819331">
    <property type="protein sequence ID" value="PWN19558.1"/>
    <property type="molecule type" value="Genomic_DNA"/>
</dbReference>
<evidence type="ECO:0000313" key="6">
    <source>
        <dbReference type="Proteomes" id="UP000245942"/>
    </source>
</evidence>
<feature type="region of interest" description="Disordered" evidence="4">
    <location>
        <begin position="568"/>
        <end position="729"/>
    </location>
</feature>
<organism evidence="5 6">
    <name type="scientific">Pseudomicrostroma glucosiphilum</name>
    <dbReference type="NCBI Taxonomy" id="1684307"/>
    <lineage>
        <taxon>Eukaryota</taxon>
        <taxon>Fungi</taxon>
        <taxon>Dikarya</taxon>
        <taxon>Basidiomycota</taxon>
        <taxon>Ustilaginomycotina</taxon>
        <taxon>Exobasidiomycetes</taxon>
        <taxon>Microstromatales</taxon>
        <taxon>Microstromatales incertae sedis</taxon>
        <taxon>Pseudomicrostroma</taxon>
    </lineage>
</organism>
<feature type="compositionally biased region" description="Low complexity" evidence="4">
    <location>
        <begin position="1"/>
        <end position="14"/>
    </location>
</feature>
<evidence type="ECO:0000256" key="3">
    <source>
        <dbReference type="ARBA" id="ARBA00023242"/>
    </source>
</evidence>
<dbReference type="GeneID" id="37014693"/>
<dbReference type="OrthoDB" id="19679at2759"/>
<feature type="region of interest" description="Disordered" evidence="4">
    <location>
        <begin position="1"/>
        <end position="24"/>
    </location>
</feature>
<feature type="compositionally biased region" description="Low complexity" evidence="4">
    <location>
        <begin position="597"/>
        <end position="623"/>
    </location>
</feature>
<feature type="compositionally biased region" description="Low complexity" evidence="4">
    <location>
        <begin position="630"/>
        <end position="640"/>
    </location>
</feature>
<feature type="region of interest" description="Disordered" evidence="4">
    <location>
        <begin position="320"/>
        <end position="357"/>
    </location>
</feature>
<dbReference type="PANTHER" id="PTHR12940">
    <property type="entry name" value="ES-2 PROTEIN - RELATED"/>
    <property type="match status" value="1"/>
</dbReference>
<accession>A0A316U423</accession>
<comment type="similarity">
    <text evidence="2">Belongs to the ESS2 family.</text>
</comment>
<dbReference type="STRING" id="1684307.A0A316U423"/>
<evidence type="ECO:0000256" key="4">
    <source>
        <dbReference type="SAM" id="MobiDB-lite"/>
    </source>
</evidence>
<name>A0A316U423_9BASI</name>
<evidence type="ECO:0000256" key="1">
    <source>
        <dbReference type="ARBA" id="ARBA00004123"/>
    </source>
</evidence>
<dbReference type="AlphaFoldDB" id="A0A316U423"/>
<evidence type="ECO:0008006" key="7">
    <source>
        <dbReference type="Google" id="ProtNLM"/>
    </source>
</evidence>
<dbReference type="GO" id="GO:0071013">
    <property type="term" value="C:catalytic step 2 spliceosome"/>
    <property type="evidence" value="ECO:0007669"/>
    <property type="project" value="TreeGrafter"/>
</dbReference>
<proteinExistence type="inferred from homology"/>
<dbReference type="Proteomes" id="UP000245942">
    <property type="component" value="Unassembled WGS sequence"/>
</dbReference>
<evidence type="ECO:0000256" key="2">
    <source>
        <dbReference type="ARBA" id="ARBA00009072"/>
    </source>
</evidence>
<feature type="compositionally biased region" description="Basic and acidic residues" evidence="4">
    <location>
        <begin position="80"/>
        <end position="96"/>
    </location>
</feature>
<keyword evidence="6" id="KW-1185">Reference proteome</keyword>
<keyword evidence="3" id="KW-0539">Nucleus</keyword>
<dbReference type="PANTHER" id="PTHR12940:SF0">
    <property type="entry name" value="SPLICING FACTOR ESS-2 HOMOLOG"/>
    <property type="match status" value="1"/>
</dbReference>
<feature type="compositionally biased region" description="Low complexity" evidence="4">
    <location>
        <begin position="326"/>
        <end position="335"/>
    </location>
</feature>
<comment type="subcellular location">
    <subcellularLocation>
        <location evidence="1">Nucleus</location>
    </subcellularLocation>
</comment>
<dbReference type="RefSeq" id="XP_025346718.1">
    <property type="nucleotide sequence ID" value="XM_025492959.1"/>
</dbReference>
<evidence type="ECO:0000313" key="5">
    <source>
        <dbReference type="EMBL" id="PWN19558.1"/>
    </source>
</evidence>
<dbReference type="InterPro" id="IPR019148">
    <property type="entry name" value="Nuclear_protein_DGCR14_ESS-2"/>
</dbReference>
<dbReference type="Pfam" id="PF09751">
    <property type="entry name" value="Es2"/>
    <property type="match status" value="1"/>
</dbReference>
<protein>
    <recommendedName>
        <fullName evidence="7">Nuclear protein DGCR14</fullName>
    </recommendedName>
</protein>
<feature type="compositionally biased region" description="Basic and acidic residues" evidence="4">
    <location>
        <begin position="690"/>
        <end position="703"/>
    </location>
</feature>
<feature type="region of interest" description="Disordered" evidence="4">
    <location>
        <begin position="80"/>
        <end position="198"/>
    </location>
</feature>
<feature type="compositionally biased region" description="Polar residues" evidence="4">
    <location>
        <begin position="677"/>
        <end position="689"/>
    </location>
</feature>
<reference evidence="5 6" key="1">
    <citation type="journal article" date="2018" name="Mol. Biol. Evol.">
        <title>Broad Genomic Sampling Reveals a Smut Pathogenic Ancestry of the Fungal Clade Ustilaginomycotina.</title>
        <authorList>
            <person name="Kijpornyongpan T."/>
            <person name="Mondo S.J."/>
            <person name="Barry K."/>
            <person name="Sandor L."/>
            <person name="Lee J."/>
            <person name="Lipzen A."/>
            <person name="Pangilinan J."/>
            <person name="LaButti K."/>
            <person name="Hainaut M."/>
            <person name="Henrissat B."/>
            <person name="Grigoriev I.V."/>
            <person name="Spatafora J.W."/>
            <person name="Aime M.C."/>
        </authorList>
    </citation>
    <scope>NUCLEOTIDE SEQUENCE [LARGE SCALE GENOMIC DNA]</scope>
    <source>
        <strain evidence="5 6">MCA 4718</strain>
    </source>
</reference>
<gene>
    <name evidence="5" type="ORF">BCV69DRAFT_284187</name>
</gene>
<sequence length="729" mass="78518">MAPPSSSSALALTPSPSPQPPASLRGQRLLSEADYISSLSSLIQRDFFPNLPRLTAENEYLSALEDLDSGVDGAELRVKEAERDLDRMDREEVDGKQKRRRARKGAGSNARRTPSRFATPSDTPVRPLHGRWDPTPLSSGARTPRSEAGWATPSNSEGYGKAHATRIGSALAQDPRPTYASDEEELPPPPELSGHSISSFQHSFTSEDNASFLALVQSTNDRRKEKYAWAFRQERNHNARRKLIMDEATKRADEGYARSVLALPETKRRKLIEGGRLGIELSKRVADLERTEMVLGEGSGGKSKAEQQFLTYDPAKAHRALRASSEEGTSASTSSQLVLLPSRHRSTSPPALSPLKHSLDPRSEIALVSTSSANKVSDDCEMEDPSFDPNAILRRAKVVPTTATTYTGTKYAARNALFFGPDAEIGTTDRVTSSLPEHVKEGATSAERLFYAREKLKSKTVFHNTALPSQGVFPEARYPDLLAGKDSSSVITSASPRSSRVESAMAGGSRYGDNFDDESGVDLRYAGPTVNGFGFVSPAEDLTPNRAAMEEELAESLEQKRRQRLLAIQGGGGGGGRAEDGPRSFFVPPTPKRDELASSLATRSASSRNRTTAKGSTSGSLRMGLGGSLGARLGRSSGAATPSRRSEALSPAARTLLDRSTRGGLGSGLGGFLTPSRATTRAPNLQRSGGSKDKEKERQRKPVETLGGMLGKRGWEDDTPKAGTSGRKR</sequence>